<dbReference type="AlphaFoldDB" id="A0A267MNE7"/>
<gene>
    <name evidence="1" type="ORF">CCE28_06010</name>
</gene>
<dbReference type="EMBL" id="NIBG01000003">
    <property type="protein sequence ID" value="PAB60448.1"/>
    <property type="molecule type" value="Genomic_DNA"/>
</dbReference>
<keyword evidence="2" id="KW-1185">Reference proteome</keyword>
<reference evidence="1 2" key="1">
    <citation type="submission" date="2017-06" db="EMBL/GenBank/DDBJ databases">
        <title>Draft genome sequence of anaerobic fermentative bacterium Anaeromicrobium sediminis DY2726D isolated from West Pacific Ocean sediments.</title>
        <authorList>
            <person name="Zeng X."/>
        </authorList>
    </citation>
    <scope>NUCLEOTIDE SEQUENCE [LARGE SCALE GENOMIC DNA]</scope>
    <source>
        <strain evidence="1 2">DY2726D</strain>
    </source>
</reference>
<dbReference type="InterPro" id="IPR025365">
    <property type="entry name" value="DUF4269"/>
</dbReference>
<comment type="caution">
    <text evidence="1">The sequence shown here is derived from an EMBL/GenBank/DDBJ whole genome shotgun (WGS) entry which is preliminary data.</text>
</comment>
<dbReference type="Proteomes" id="UP000216024">
    <property type="component" value="Unassembled WGS sequence"/>
</dbReference>
<evidence type="ECO:0000313" key="1">
    <source>
        <dbReference type="EMBL" id="PAB60448.1"/>
    </source>
</evidence>
<dbReference type="RefSeq" id="WP_095131967.1">
    <property type="nucleotide sequence ID" value="NZ_NIBG01000003.1"/>
</dbReference>
<organism evidence="1 2">
    <name type="scientific">Anaeromicrobium sediminis</name>
    <dbReference type="NCBI Taxonomy" id="1478221"/>
    <lineage>
        <taxon>Bacteria</taxon>
        <taxon>Bacillati</taxon>
        <taxon>Bacillota</taxon>
        <taxon>Clostridia</taxon>
        <taxon>Peptostreptococcales</taxon>
        <taxon>Thermotaleaceae</taxon>
        <taxon>Anaeromicrobium</taxon>
    </lineage>
</organism>
<sequence length="184" mass="21602">MLNRWKDISYLLNGNNKQQKAYEVLNNIKIFNILEKYHPILVGTIPIEIDTENSDLDIICEVYDFHEFEELVIAKFKYMEGFKIHKEDMNLVVNFKYDGFEIEIFAQSLETHKQNAYVHMIIEDRILKIAGVDFKNEILKLKEDGVKTEPAFAKCVNLEGNPYIELLKLYSFSDEEILGMINLQ</sequence>
<dbReference type="Pfam" id="PF14091">
    <property type="entry name" value="DUF4269"/>
    <property type="match status" value="1"/>
</dbReference>
<evidence type="ECO:0008006" key="3">
    <source>
        <dbReference type="Google" id="ProtNLM"/>
    </source>
</evidence>
<proteinExistence type="predicted"/>
<protein>
    <recommendedName>
        <fullName evidence="3">DUF4269 domain-containing protein</fullName>
    </recommendedName>
</protein>
<name>A0A267MNE7_9FIRM</name>
<accession>A0A267MNE7</accession>
<dbReference type="OrthoDB" id="6402248at2"/>
<evidence type="ECO:0000313" key="2">
    <source>
        <dbReference type="Proteomes" id="UP000216024"/>
    </source>
</evidence>